<dbReference type="EMBL" id="LN714483">
    <property type="protein sequence ID" value="CEL67700.1"/>
    <property type="molecule type" value="Genomic_DNA"/>
</dbReference>
<feature type="region of interest" description="Disordered" evidence="1">
    <location>
        <begin position="77"/>
        <end position="147"/>
    </location>
</feature>
<feature type="compositionally biased region" description="Basic and acidic residues" evidence="1">
    <location>
        <begin position="343"/>
        <end position="362"/>
    </location>
</feature>
<name>A0A0F7UGM5_NEOCL</name>
<feature type="region of interest" description="Disordered" evidence="1">
    <location>
        <begin position="791"/>
        <end position="835"/>
    </location>
</feature>
<feature type="compositionally biased region" description="Basic and acidic residues" evidence="1">
    <location>
        <begin position="637"/>
        <end position="646"/>
    </location>
</feature>
<feature type="compositionally biased region" description="Basic and acidic residues" evidence="1">
    <location>
        <begin position="653"/>
        <end position="680"/>
    </location>
</feature>
<proteinExistence type="predicted"/>
<gene>
    <name evidence="2" type="ORF">BN1204_034910</name>
</gene>
<feature type="region of interest" description="Disordered" evidence="1">
    <location>
        <begin position="163"/>
        <end position="182"/>
    </location>
</feature>
<feature type="region of interest" description="Disordered" evidence="1">
    <location>
        <begin position="485"/>
        <end position="506"/>
    </location>
</feature>
<feature type="region of interest" description="Disordered" evidence="1">
    <location>
        <begin position="338"/>
        <end position="362"/>
    </location>
</feature>
<feature type="compositionally biased region" description="Basic and acidic residues" evidence="1">
    <location>
        <begin position="172"/>
        <end position="181"/>
    </location>
</feature>
<feature type="compositionally biased region" description="Low complexity" evidence="1">
    <location>
        <begin position="542"/>
        <end position="554"/>
    </location>
</feature>
<feature type="compositionally biased region" description="Low complexity" evidence="1">
    <location>
        <begin position="126"/>
        <end position="147"/>
    </location>
</feature>
<sequence length="1387" mass="146022">MASGRERKASSPRRQRCFSLKFCLCRQLVLLSCLSFPALLASFSSLSLVFPSSRRSTESPVHGLVFVGASRPPASRVSIIPSPLARPSPETYRSDSLFFPTAPQPHSPLAAQLLSSKPGGGENQRPSTASSPSLSSPALPLQSLPSSGGSVASAPLAFAAANHRADPLSPQKEAEGGKEETLDVSLELPTLPAHYTIAGFRVHGSRVLPSRLIRHIEKALLSKHQTPSSSSSTPSSSSVPLSAEENAALVRAFLAQVNSWYIENGYLFARLVPRPHFLSVGNAGDRPKESSLSAKAGAEVDEAEKRAPAFLLTFDCAEPLVADPPLQITFLERRLSESAPHGSEVEDAKAEDAQPDRHEARSRGACLVETTGRLKPEVVAKHLRLVPGRPFKWDAERWQRAATESDLFEDAQASAVVLPGNEGIRVEVIALEKPVYSFRPGVSFSSALRDVEGQVSLEHRNVGGSSARARLALRLAPSFDFVPRRGIPTRAEGAPGSPGRPQSSSLSADLLFNSLSRATDQEFVRLSMSASSEFLPPPVLPSSPSRTTPSLPSSSLLSRVLAASSATPETPIPGVSTPLPAASHCHPQKSTRLLLPAGHFCLGVAASGEKRLGHSGTLWGEATVERRKGLYVHLTGVDRRTPREGDGAANNRDALKEGPRALHAENESEKPEDQKSEAGRSWRATIRNTFGKLRPSLSSTPSERASATMVAADDVASLLPSPLSGSIFSDPSVAHDVAKVAGGLRFKFSSGPSTQLALPTARLPTTWAFEASSFAGVYTPYTASDAEAAFSPLSSSPGTSGDRRPAPSKATSSSCPPRPGVSGLTARRRQAGDRRDSSFSFAALVPSPVSSLAKLLPKRLTEKTRFSRRVRELRRAAAAAMASVSPLVCSRAREAAVWTRSAVLGNLPFAPRLFPSFFASASPSSLYSSPPLPYCGFSLALASRAFPLSSLFPASSPPASCSSPGRFKRVLTGCLASVLSSFNFAQLAVSTRLNVDLLLPPRLLLPLLSGCLSPSSASASSASAPSSLSGHTCSLRGLLGRGRCLLRLLHSQASSYLSACRTTLSSAEALHESLATSLPSSASLYVLPRLSLCAFPVFCPASAAPASEPPLPAASAPSFAFTSEPASTSARCSAAPSETEKPVSPDILASLPSHADRRRFLAASLRAAAARYPSWEMVKLTGKKGNRLRGWGSEPVGIFEAVAEGSFELSVPIVARLPLGRGRPRLPLKLMEVAVFFDHSVGFSPFLLPAASPSPPSAAAAATAAAARALGSTATPTAVGDTALGSSALTGAAERASGPGGSRPLLFLAQAKQRLLKRGREVGASVAAALERGLERTGWSVCHWPSVGVCVRLALLSITFARPVRIRDDGVSLHPGRFFVGMVDDSL</sequence>
<accession>A0A0F7UGM5</accession>
<protein>
    <submittedName>
        <fullName evidence="2">Uncharacterized protein</fullName>
    </submittedName>
</protein>
<feature type="region of interest" description="Disordered" evidence="1">
    <location>
        <begin position="637"/>
        <end position="681"/>
    </location>
</feature>
<reference evidence="2" key="1">
    <citation type="journal article" date="2015" name="PLoS ONE">
        <title>Comprehensive Evaluation of Toxoplasma gondii VEG and Neospora caninum LIV Genomes with Tachyzoite Stage Transcriptome and Proteome Defines Novel Transcript Features.</title>
        <authorList>
            <person name="Ramaprasad A."/>
            <person name="Mourier T."/>
            <person name="Naeem R."/>
            <person name="Malas T.B."/>
            <person name="Moussa E."/>
            <person name="Panigrahi A."/>
            <person name="Vermont S.J."/>
            <person name="Otto T.D."/>
            <person name="Wastling J."/>
            <person name="Pain A."/>
        </authorList>
    </citation>
    <scope>NUCLEOTIDE SEQUENCE</scope>
    <source>
        <strain evidence="2">Liverpool</strain>
    </source>
</reference>
<evidence type="ECO:0000313" key="2">
    <source>
        <dbReference type="EMBL" id="CEL67700.1"/>
    </source>
</evidence>
<evidence type="ECO:0000256" key="1">
    <source>
        <dbReference type="SAM" id="MobiDB-lite"/>
    </source>
</evidence>
<organism evidence="2">
    <name type="scientific">Neospora caninum (strain Liverpool)</name>
    <dbReference type="NCBI Taxonomy" id="572307"/>
    <lineage>
        <taxon>Eukaryota</taxon>
        <taxon>Sar</taxon>
        <taxon>Alveolata</taxon>
        <taxon>Apicomplexa</taxon>
        <taxon>Conoidasida</taxon>
        <taxon>Coccidia</taxon>
        <taxon>Eucoccidiorida</taxon>
        <taxon>Eimeriorina</taxon>
        <taxon>Sarcocystidae</taxon>
        <taxon>Neospora</taxon>
    </lineage>
</organism>
<feature type="region of interest" description="Disordered" evidence="1">
    <location>
        <begin position="532"/>
        <end position="554"/>
    </location>
</feature>